<sequence>MGRNPHYDRDGLLDTARALAVDGGPAAVTMAAVARRSGAPSGSVYHRFPDRPALLAALWLRSVTRFQSGFVTVIESEPGRDGLVAAARHVVSWCRANPPDATVLLWGAESFGREDWAAADREALESANARTFAAVHEAARQMGATDDEEVEFAELAVVGVPYAIVRRRLRNDAGLPERAEEMAAEAARALLDRLSP</sequence>
<gene>
    <name evidence="4" type="ORF">FCG67_18800</name>
</gene>
<evidence type="ECO:0000259" key="3">
    <source>
        <dbReference type="PROSITE" id="PS50977"/>
    </source>
</evidence>
<name>A0ABY2RI42_9NOCA</name>
<keyword evidence="5" id="KW-1185">Reference proteome</keyword>
<feature type="domain" description="HTH tetR-type" evidence="3">
    <location>
        <begin position="6"/>
        <end position="66"/>
    </location>
</feature>
<proteinExistence type="predicted"/>
<dbReference type="Pfam" id="PF00440">
    <property type="entry name" value="TetR_N"/>
    <property type="match status" value="1"/>
</dbReference>
<dbReference type="PANTHER" id="PTHR30055:SF223">
    <property type="entry name" value="HTH-TYPE TRANSCRIPTIONAL REGULATOR UIDR"/>
    <property type="match status" value="1"/>
</dbReference>
<dbReference type="PANTHER" id="PTHR30055">
    <property type="entry name" value="HTH-TYPE TRANSCRIPTIONAL REGULATOR RUTR"/>
    <property type="match status" value="1"/>
</dbReference>
<feature type="DNA-binding region" description="H-T-H motif" evidence="2">
    <location>
        <begin position="29"/>
        <end position="48"/>
    </location>
</feature>
<reference evidence="4 5" key="1">
    <citation type="submission" date="2019-04" db="EMBL/GenBank/DDBJ databases">
        <title>Rhodococcus oryzae sp. nov., a novel actinomycete isolated from rhizosphere soil of rice (Oryza sativa L.).</title>
        <authorList>
            <person name="Li C."/>
        </authorList>
    </citation>
    <scope>NUCLEOTIDE SEQUENCE [LARGE SCALE GENOMIC DNA]</scope>
    <source>
        <strain evidence="4 5">NEAU-CX67</strain>
    </source>
</reference>
<dbReference type="Proteomes" id="UP000305109">
    <property type="component" value="Unassembled WGS sequence"/>
</dbReference>
<evidence type="ECO:0000256" key="1">
    <source>
        <dbReference type="ARBA" id="ARBA00023125"/>
    </source>
</evidence>
<dbReference type="EMBL" id="SUMD01000009">
    <property type="protein sequence ID" value="TJZ76060.1"/>
    <property type="molecule type" value="Genomic_DNA"/>
</dbReference>
<accession>A0ABY2RI42</accession>
<protein>
    <submittedName>
        <fullName evidence="4">TetR/AcrR family transcriptional regulator</fullName>
    </submittedName>
</protein>
<comment type="caution">
    <text evidence="4">The sequence shown here is derived from an EMBL/GenBank/DDBJ whole genome shotgun (WGS) entry which is preliminary data.</text>
</comment>
<organism evidence="4 5">
    <name type="scientific">Rhodococcus oryzae</name>
    <dbReference type="NCBI Taxonomy" id="2571143"/>
    <lineage>
        <taxon>Bacteria</taxon>
        <taxon>Bacillati</taxon>
        <taxon>Actinomycetota</taxon>
        <taxon>Actinomycetes</taxon>
        <taxon>Mycobacteriales</taxon>
        <taxon>Nocardiaceae</taxon>
        <taxon>Rhodococcus</taxon>
    </lineage>
</organism>
<dbReference type="Gene3D" id="1.10.357.10">
    <property type="entry name" value="Tetracycline Repressor, domain 2"/>
    <property type="match status" value="1"/>
</dbReference>
<evidence type="ECO:0000313" key="5">
    <source>
        <dbReference type="Proteomes" id="UP000305109"/>
    </source>
</evidence>
<dbReference type="PROSITE" id="PS50977">
    <property type="entry name" value="HTH_TETR_2"/>
    <property type="match status" value="1"/>
</dbReference>
<evidence type="ECO:0000313" key="4">
    <source>
        <dbReference type="EMBL" id="TJZ76060.1"/>
    </source>
</evidence>
<dbReference type="InterPro" id="IPR050109">
    <property type="entry name" value="HTH-type_TetR-like_transc_reg"/>
</dbReference>
<dbReference type="InterPro" id="IPR009057">
    <property type="entry name" value="Homeodomain-like_sf"/>
</dbReference>
<keyword evidence="1 2" id="KW-0238">DNA-binding</keyword>
<dbReference type="RefSeq" id="WP_136911209.1">
    <property type="nucleotide sequence ID" value="NZ_SUMD01000009.1"/>
</dbReference>
<dbReference type="InterPro" id="IPR001647">
    <property type="entry name" value="HTH_TetR"/>
</dbReference>
<evidence type="ECO:0000256" key="2">
    <source>
        <dbReference type="PROSITE-ProRule" id="PRU00335"/>
    </source>
</evidence>
<dbReference type="SUPFAM" id="SSF46689">
    <property type="entry name" value="Homeodomain-like"/>
    <property type="match status" value="1"/>
</dbReference>
<dbReference type="Gene3D" id="1.10.10.60">
    <property type="entry name" value="Homeodomain-like"/>
    <property type="match status" value="1"/>
</dbReference>